<feature type="transmembrane region" description="Helical" evidence="1">
    <location>
        <begin position="64"/>
        <end position="82"/>
    </location>
</feature>
<protein>
    <submittedName>
        <fullName evidence="2">Uncharacterized protein</fullName>
    </submittedName>
</protein>
<keyword evidence="1" id="KW-0812">Transmembrane</keyword>
<keyword evidence="3" id="KW-1185">Reference proteome</keyword>
<proteinExistence type="predicted"/>
<evidence type="ECO:0000313" key="3">
    <source>
        <dbReference type="Proteomes" id="UP000179797"/>
    </source>
</evidence>
<feature type="transmembrane region" description="Helical" evidence="1">
    <location>
        <begin position="38"/>
        <end position="58"/>
    </location>
</feature>
<organism evidence="2 3">
    <name type="scientific">Flammeovirga pacifica</name>
    <dbReference type="NCBI Taxonomy" id="915059"/>
    <lineage>
        <taxon>Bacteria</taxon>
        <taxon>Pseudomonadati</taxon>
        <taxon>Bacteroidota</taxon>
        <taxon>Cytophagia</taxon>
        <taxon>Cytophagales</taxon>
        <taxon>Flammeovirgaceae</taxon>
        <taxon>Flammeovirga</taxon>
    </lineage>
</organism>
<keyword evidence="1" id="KW-0472">Membrane</keyword>
<comment type="caution">
    <text evidence="2">The sequence shown here is derived from an EMBL/GenBank/DDBJ whole genome shotgun (WGS) entry which is preliminary data.</text>
</comment>
<dbReference type="OrthoDB" id="795301at2"/>
<keyword evidence="1" id="KW-1133">Transmembrane helix</keyword>
<feature type="transmembrane region" description="Helical" evidence="1">
    <location>
        <begin position="150"/>
        <end position="167"/>
    </location>
</feature>
<dbReference type="AlphaFoldDB" id="A0A1S1Z2C4"/>
<sequence length="194" mass="22078">MSTLDLKNLWQQQSSSQPSIEEVLQKAKSYKKKSLQSIIVSYFTAIGIIGYLLFIGFYYNPELVLTKIGIGLAIIGTLVFLISSNTLHKLINSIQFDENTRNYIKKLKAIKEQQRKIQTTTISSYFILFSAGMGIYSFELLVALNPNYSIPFAIGTVIWIAINWFVFRPKVIKKQTAKIDTLIQYFGDLEKGTN</sequence>
<name>A0A1S1Z2C4_FLAPC</name>
<reference evidence="2 3" key="1">
    <citation type="journal article" date="2012" name="Int. J. Syst. Evol. Microbiol.">
        <title>Flammeovirga pacifica sp. nov., isolated from deep-sea sediment.</title>
        <authorList>
            <person name="Xu H."/>
            <person name="Fu Y."/>
            <person name="Yang N."/>
            <person name="Ding Z."/>
            <person name="Lai Q."/>
            <person name="Zeng R."/>
        </authorList>
    </citation>
    <scope>NUCLEOTIDE SEQUENCE [LARGE SCALE GENOMIC DNA]</scope>
    <source>
        <strain evidence="3">DSM 24597 / LMG 26175 / WPAGA1</strain>
    </source>
</reference>
<dbReference type="RefSeq" id="WP_044228564.1">
    <property type="nucleotide sequence ID" value="NZ_JRYR02000001.1"/>
</dbReference>
<evidence type="ECO:0000256" key="1">
    <source>
        <dbReference type="SAM" id="Phobius"/>
    </source>
</evidence>
<dbReference type="Proteomes" id="UP000179797">
    <property type="component" value="Unassembled WGS sequence"/>
</dbReference>
<evidence type="ECO:0000313" key="2">
    <source>
        <dbReference type="EMBL" id="OHX67424.1"/>
    </source>
</evidence>
<gene>
    <name evidence="2" type="ORF">NH26_14270</name>
</gene>
<feature type="transmembrane region" description="Helical" evidence="1">
    <location>
        <begin position="125"/>
        <end position="144"/>
    </location>
</feature>
<dbReference type="STRING" id="915059.NH26_14270"/>
<dbReference type="EMBL" id="JRYR02000001">
    <property type="protein sequence ID" value="OHX67424.1"/>
    <property type="molecule type" value="Genomic_DNA"/>
</dbReference>
<accession>A0A1S1Z2C4</accession>